<dbReference type="Pfam" id="PF00106">
    <property type="entry name" value="adh_short"/>
    <property type="match status" value="1"/>
</dbReference>
<keyword evidence="2" id="KW-0560">Oxidoreductase</keyword>
<comment type="caution">
    <text evidence="3">The sequence shown here is derived from an EMBL/GenBank/DDBJ whole genome shotgun (WGS) entry which is preliminary data.</text>
</comment>
<dbReference type="InterPro" id="IPR036291">
    <property type="entry name" value="NAD(P)-bd_dom_sf"/>
</dbReference>
<protein>
    <submittedName>
        <fullName evidence="3">SDR family NAD(P)-dependent oxidoreductase</fullName>
    </submittedName>
</protein>
<dbReference type="Gene3D" id="3.40.50.720">
    <property type="entry name" value="NAD(P)-binding Rossmann-like Domain"/>
    <property type="match status" value="1"/>
</dbReference>
<dbReference type="PANTHER" id="PTHR44196">
    <property type="entry name" value="DEHYDROGENASE/REDUCTASE SDR FAMILY MEMBER 7B"/>
    <property type="match status" value="1"/>
</dbReference>
<organism evidence="3 4">
    <name type="scientific">Fluctibacter corallii</name>
    <dbReference type="NCBI Taxonomy" id="2984329"/>
    <lineage>
        <taxon>Bacteria</taxon>
        <taxon>Pseudomonadati</taxon>
        <taxon>Pseudomonadota</taxon>
        <taxon>Gammaproteobacteria</taxon>
        <taxon>Alteromonadales</taxon>
        <taxon>Alteromonadaceae</taxon>
        <taxon>Fluctibacter</taxon>
    </lineage>
</organism>
<accession>A0ABT3A485</accession>
<comment type="similarity">
    <text evidence="1">Belongs to the short-chain dehydrogenases/reductases (SDR) family.</text>
</comment>
<name>A0ABT3A485_9ALTE</name>
<dbReference type="PANTHER" id="PTHR44196:SF1">
    <property type="entry name" value="DEHYDROGENASE_REDUCTASE SDR FAMILY MEMBER 7B"/>
    <property type="match status" value="1"/>
</dbReference>
<sequence>MKTMLITGATSGIGRALVNVASANDWNVIACGRNEAALQQLRMIKQVKGICFDVTQKDAVNQSLSSIDAPDVVVLNAGVCEYVDVEAFDSDMFERVFAVNFFGVVHCIEALLPKLRRGSQIVIVDSLARLLPFTKSQAYGASKAATHYLTKTLAVDLKARGIIVQSVSPGFIETPMTDQNDFDMPMKMHVDDAAKALFHGIRLKERSIYFPYGFAFILRALSKLPNAVKVWLGGTLNKQ</sequence>
<dbReference type="PROSITE" id="PS00061">
    <property type="entry name" value="ADH_SHORT"/>
    <property type="match status" value="1"/>
</dbReference>
<evidence type="ECO:0000313" key="4">
    <source>
        <dbReference type="Proteomes" id="UP001652504"/>
    </source>
</evidence>
<evidence type="ECO:0000313" key="3">
    <source>
        <dbReference type="EMBL" id="MCV2883201.1"/>
    </source>
</evidence>
<reference evidence="3 4" key="1">
    <citation type="submission" date="2022-10" db="EMBL/GenBank/DDBJ databases">
        <title>Aestuariibacter sp. AA17 isolated from Montipora capitata coral fragment.</title>
        <authorList>
            <person name="Emsley S.A."/>
            <person name="Pfannmuller K.M."/>
            <person name="Loughran R.M."/>
            <person name="Shlafstein M."/>
            <person name="Papke E."/>
            <person name="Saw J.H."/>
            <person name="Ushijima B."/>
            <person name="Videau P."/>
        </authorList>
    </citation>
    <scope>NUCLEOTIDE SEQUENCE [LARGE SCALE GENOMIC DNA]</scope>
    <source>
        <strain evidence="3 4">AA17</strain>
    </source>
</reference>
<dbReference type="PRINTS" id="PR00081">
    <property type="entry name" value="GDHRDH"/>
</dbReference>
<dbReference type="EMBL" id="JAOWKX010000001">
    <property type="protein sequence ID" value="MCV2883201.1"/>
    <property type="molecule type" value="Genomic_DNA"/>
</dbReference>
<dbReference type="Proteomes" id="UP001652504">
    <property type="component" value="Unassembled WGS sequence"/>
</dbReference>
<gene>
    <name evidence="3" type="ORF">OE749_00650</name>
</gene>
<dbReference type="RefSeq" id="WP_263710405.1">
    <property type="nucleotide sequence ID" value="NZ_JAOWKX010000001.1"/>
</dbReference>
<dbReference type="InterPro" id="IPR002347">
    <property type="entry name" value="SDR_fam"/>
</dbReference>
<evidence type="ECO:0000256" key="2">
    <source>
        <dbReference type="ARBA" id="ARBA00023002"/>
    </source>
</evidence>
<dbReference type="SUPFAM" id="SSF51735">
    <property type="entry name" value="NAD(P)-binding Rossmann-fold domains"/>
    <property type="match status" value="1"/>
</dbReference>
<proteinExistence type="inferred from homology"/>
<dbReference type="InterPro" id="IPR020904">
    <property type="entry name" value="Sc_DH/Rdtase_CS"/>
</dbReference>
<evidence type="ECO:0000256" key="1">
    <source>
        <dbReference type="ARBA" id="ARBA00006484"/>
    </source>
</evidence>
<keyword evidence="4" id="KW-1185">Reference proteome</keyword>